<comment type="caution">
    <text evidence="2">The sequence shown here is derived from an EMBL/GenBank/DDBJ whole genome shotgun (WGS) entry which is preliminary data.</text>
</comment>
<feature type="compositionally biased region" description="Basic and acidic residues" evidence="1">
    <location>
        <begin position="392"/>
        <end position="401"/>
    </location>
</feature>
<feature type="compositionally biased region" description="Polar residues" evidence="1">
    <location>
        <begin position="471"/>
        <end position="483"/>
    </location>
</feature>
<dbReference type="Proteomes" id="UP000823046">
    <property type="component" value="Unassembled WGS sequence"/>
</dbReference>
<feature type="region of interest" description="Disordered" evidence="1">
    <location>
        <begin position="471"/>
        <end position="495"/>
    </location>
</feature>
<reference evidence="2 3" key="1">
    <citation type="journal article" date="2020" name="bioRxiv">
        <title>Metabolic contributions of an alphaproteobacterial endosymbiont in the apicomplexan Cardiosporidium cionae.</title>
        <authorList>
            <person name="Hunter E.S."/>
            <person name="Paight C.J."/>
            <person name="Lane C.E."/>
        </authorList>
    </citation>
    <scope>NUCLEOTIDE SEQUENCE [LARGE SCALE GENOMIC DNA]</scope>
    <source>
        <strain evidence="2">ESH_2018</strain>
    </source>
</reference>
<sequence>GFHIGQRVKLLLTLFFDESISIACKCRIGAILFRSCSKESLQKRYKTYSDLPRIWLHFLYMNALQERKIPQEFGKFYKTEKSGLARSLWRQYSTSSQPDCRLLQLICYMCIDFSIRDTSFIAEVLLACFQANLQSFLRDFLFSLHQQLLQELPLDSEFLKVLEELLRIPISDLCDTFLTILKSRRKSSFLGEMATELWGNPLASPELIEDSPLPALPESVVWLYSVPSFISQNNAHSFFDLDELFRLHMMAIYALHELYTLTLEERSPEVYSLVGWMLSTLQQLCRKEKASFLTGFSIASPVETSSVYTRAYGDVRGSAALTTTADSGYKIPGNFALEPGFPSQRFKERSSVRGGIPTGRLYSTSGGSQPSHATAVSSITSRSSVSFSTVNERLDTPKKGDTGISPPPFTGSGRAGVYTPATPYAPSHLSTENLVGNRRWDDSLVPDASMRGVPTANGGSTSTLSTTHWKSWLPQHSPSSDPSGTHPDIPPHTPSLEALEHLKNRVVLRLSLTAIKILKSLANSDEQNAIILRELLMEKYMHLIPFFVPFCDDSVCETLFDKIIPNNLLGVLYKLVATSAVNDEVDWSLNRSIQRLHNYVIRTMQIKPCIESVLLQNDDIMLRLLIRLLNRYMEAYGFAHKREAIVNFIAGRLKSEASILLGLSSGARHAYEHIKSSFRALKKQENVSTIFPFFLEMLACESSD</sequence>
<protein>
    <submittedName>
        <fullName evidence="2">Uncharacterized protein</fullName>
    </submittedName>
</protein>
<name>A0ABQ7J6M2_9APIC</name>
<gene>
    <name evidence="2" type="ORF">IE077_000724</name>
</gene>
<organism evidence="2 3">
    <name type="scientific">Cardiosporidium cionae</name>
    <dbReference type="NCBI Taxonomy" id="476202"/>
    <lineage>
        <taxon>Eukaryota</taxon>
        <taxon>Sar</taxon>
        <taxon>Alveolata</taxon>
        <taxon>Apicomplexa</taxon>
        <taxon>Aconoidasida</taxon>
        <taxon>Nephromycida</taxon>
        <taxon>Cardiosporidium</taxon>
    </lineage>
</organism>
<accession>A0ABQ7J6M2</accession>
<feature type="compositionally biased region" description="Low complexity" evidence="1">
    <location>
        <begin position="374"/>
        <end position="390"/>
    </location>
</feature>
<evidence type="ECO:0000313" key="2">
    <source>
        <dbReference type="EMBL" id="KAF8819643.1"/>
    </source>
</evidence>
<proteinExistence type="predicted"/>
<dbReference type="EMBL" id="JADAQX010000657">
    <property type="protein sequence ID" value="KAF8819643.1"/>
    <property type="molecule type" value="Genomic_DNA"/>
</dbReference>
<feature type="compositionally biased region" description="Polar residues" evidence="1">
    <location>
        <begin position="361"/>
        <end position="372"/>
    </location>
</feature>
<dbReference type="PANTHER" id="PTHR15688:SF1">
    <property type="entry name" value="KINETOCHORE-ASSOCIATED PROTEIN 1"/>
    <property type="match status" value="1"/>
</dbReference>
<feature type="region of interest" description="Disordered" evidence="1">
    <location>
        <begin position="349"/>
        <end position="413"/>
    </location>
</feature>
<dbReference type="PANTHER" id="PTHR15688">
    <property type="entry name" value="KINETOCHORE-ASSOCIATED PROTEIN 1"/>
    <property type="match status" value="1"/>
</dbReference>
<feature type="non-terminal residue" evidence="2">
    <location>
        <position position="1"/>
    </location>
</feature>
<evidence type="ECO:0000313" key="3">
    <source>
        <dbReference type="Proteomes" id="UP000823046"/>
    </source>
</evidence>
<keyword evidence="3" id="KW-1185">Reference proteome</keyword>
<evidence type="ECO:0000256" key="1">
    <source>
        <dbReference type="SAM" id="MobiDB-lite"/>
    </source>
</evidence>
<dbReference type="InterPro" id="IPR052802">
    <property type="entry name" value="KNTC1"/>
</dbReference>